<dbReference type="EMBL" id="JALJEJ010000003">
    <property type="protein sequence ID" value="MCJ8209614.1"/>
    <property type="molecule type" value="Genomic_DNA"/>
</dbReference>
<dbReference type="GO" id="GO:0003723">
    <property type="term" value="F:RNA binding"/>
    <property type="evidence" value="ECO:0007669"/>
    <property type="project" value="UniProtKB-KW"/>
</dbReference>
<evidence type="ECO:0000313" key="5">
    <source>
        <dbReference type="Proteomes" id="UP001139450"/>
    </source>
</evidence>
<dbReference type="InterPro" id="IPR000504">
    <property type="entry name" value="RRM_dom"/>
</dbReference>
<dbReference type="Gene3D" id="3.30.70.330">
    <property type="match status" value="1"/>
</dbReference>
<evidence type="ECO:0000256" key="1">
    <source>
        <dbReference type="ARBA" id="ARBA00022884"/>
    </source>
</evidence>
<feature type="domain" description="RRM" evidence="3">
    <location>
        <begin position="2"/>
        <end position="80"/>
    </location>
</feature>
<organism evidence="4 5">
    <name type="scientific">Mucilaginibacter straminoryzae</name>
    <dbReference type="NCBI Taxonomy" id="2932774"/>
    <lineage>
        <taxon>Bacteria</taxon>
        <taxon>Pseudomonadati</taxon>
        <taxon>Bacteroidota</taxon>
        <taxon>Sphingobacteriia</taxon>
        <taxon>Sphingobacteriales</taxon>
        <taxon>Sphingobacteriaceae</taxon>
        <taxon>Mucilaginibacter</taxon>
    </lineage>
</organism>
<keyword evidence="5" id="KW-1185">Reference proteome</keyword>
<dbReference type="RefSeq" id="WP_245129450.1">
    <property type="nucleotide sequence ID" value="NZ_JALJEJ010000003.1"/>
</dbReference>
<proteinExistence type="predicted"/>
<dbReference type="PANTHER" id="PTHR48025:SF1">
    <property type="entry name" value="RRM DOMAIN-CONTAINING PROTEIN"/>
    <property type="match status" value="1"/>
</dbReference>
<protein>
    <submittedName>
        <fullName evidence="4">RNA-binding protein</fullName>
    </submittedName>
</protein>
<dbReference type="Proteomes" id="UP001139450">
    <property type="component" value="Unassembled WGS sequence"/>
</dbReference>
<reference evidence="4" key="1">
    <citation type="submission" date="2022-04" db="EMBL/GenBank/DDBJ databases">
        <title>Mucilaginibacter sp. RS28 isolated from freshwater.</title>
        <authorList>
            <person name="Ko S.-R."/>
        </authorList>
    </citation>
    <scope>NUCLEOTIDE SEQUENCE</scope>
    <source>
        <strain evidence="4">RS28</strain>
    </source>
</reference>
<evidence type="ECO:0000256" key="2">
    <source>
        <dbReference type="SAM" id="MobiDB-lite"/>
    </source>
</evidence>
<dbReference type="InterPro" id="IPR012677">
    <property type="entry name" value="Nucleotide-bd_a/b_plait_sf"/>
</dbReference>
<dbReference type="PANTHER" id="PTHR48025">
    <property type="entry name" value="OS02G0815200 PROTEIN"/>
    <property type="match status" value="1"/>
</dbReference>
<dbReference type="InterPro" id="IPR050502">
    <property type="entry name" value="Euk_RNA-bind_prot"/>
</dbReference>
<keyword evidence="1" id="KW-0694">RNA-binding</keyword>
<evidence type="ECO:0000313" key="4">
    <source>
        <dbReference type="EMBL" id="MCJ8209614.1"/>
    </source>
</evidence>
<sequence length="112" mass="12752">MTKLFVGGFPLDADEMQIAQLLGPYCDIQTIKIVRDRKTGKCKGYAFVEVAGEEQALAAKDALNGTEMRGRELQLNIVEEQQAPVRRPMQRRPTERPSFDPTRPKRPRRPLN</sequence>
<evidence type="ECO:0000259" key="3">
    <source>
        <dbReference type="PROSITE" id="PS50102"/>
    </source>
</evidence>
<dbReference type="AlphaFoldDB" id="A0A9X1X6K4"/>
<name>A0A9X1X6K4_9SPHI</name>
<dbReference type="SMART" id="SM00360">
    <property type="entry name" value="RRM"/>
    <property type="match status" value="1"/>
</dbReference>
<dbReference type="PROSITE" id="PS50102">
    <property type="entry name" value="RRM"/>
    <property type="match status" value="1"/>
</dbReference>
<dbReference type="SUPFAM" id="SSF54928">
    <property type="entry name" value="RNA-binding domain, RBD"/>
    <property type="match status" value="1"/>
</dbReference>
<dbReference type="InterPro" id="IPR035979">
    <property type="entry name" value="RBD_domain_sf"/>
</dbReference>
<accession>A0A9X1X6K4</accession>
<dbReference type="Pfam" id="PF00076">
    <property type="entry name" value="RRM_1"/>
    <property type="match status" value="1"/>
</dbReference>
<comment type="caution">
    <text evidence="4">The sequence shown here is derived from an EMBL/GenBank/DDBJ whole genome shotgun (WGS) entry which is preliminary data.</text>
</comment>
<gene>
    <name evidence="4" type="ORF">MUY27_07825</name>
</gene>
<feature type="region of interest" description="Disordered" evidence="2">
    <location>
        <begin position="79"/>
        <end position="112"/>
    </location>
</feature>